<dbReference type="AlphaFoldDB" id="A0A9P0AXB5"/>
<dbReference type="PANTHER" id="PTHR31400">
    <property type="entry name" value="GUANYLYL CYCLASE DOMAIN CONTAINING PROTEIN 1 GUCD1"/>
    <property type="match status" value="1"/>
</dbReference>
<dbReference type="EMBL" id="OV121142">
    <property type="protein sequence ID" value="CAH0549546.1"/>
    <property type="molecule type" value="Genomic_DNA"/>
</dbReference>
<evidence type="ECO:0000313" key="1">
    <source>
        <dbReference type="EMBL" id="CAH0549546.1"/>
    </source>
</evidence>
<name>A0A9P0AXB5_BRAAE</name>
<sequence>MCPQHFHEMSTANISDFPYHDLPESVEIDLNHYQQKYNWDCGLSCVLMVLPKEDREDFLSNFAGICKDEGFNKSTWTIDLCYLLKRYKIKHVYYTITFGIHPEHATNSFYDTILTKDESRINRRFDNAEKCGIKIKTASVTIEYILDQLRFGPVIVLTNTQLIICDRCKFNKMKTELRKLIPCVPKFQGHYIVLCGYSANLRKIFYRNPTMYNHVCVMSMEVFEHARKSSGTDEDIIFVKTLENQI</sequence>
<reference evidence="1" key="1">
    <citation type="submission" date="2021-12" db="EMBL/GenBank/DDBJ databases">
        <authorList>
            <person name="King R."/>
        </authorList>
    </citation>
    <scope>NUCLEOTIDE SEQUENCE</scope>
</reference>
<dbReference type="Proteomes" id="UP001154078">
    <property type="component" value="Chromosome 11"/>
</dbReference>
<evidence type="ECO:0008006" key="3">
    <source>
        <dbReference type="Google" id="ProtNLM"/>
    </source>
</evidence>
<keyword evidence="2" id="KW-1185">Reference proteome</keyword>
<protein>
    <recommendedName>
        <fullName evidence="3">Protein GUCD1</fullName>
    </recommendedName>
</protein>
<dbReference type="OrthoDB" id="206796at2759"/>
<organism evidence="1 2">
    <name type="scientific">Brassicogethes aeneus</name>
    <name type="common">Rape pollen beetle</name>
    <name type="synonym">Meligethes aeneus</name>
    <dbReference type="NCBI Taxonomy" id="1431903"/>
    <lineage>
        <taxon>Eukaryota</taxon>
        <taxon>Metazoa</taxon>
        <taxon>Ecdysozoa</taxon>
        <taxon>Arthropoda</taxon>
        <taxon>Hexapoda</taxon>
        <taxon>Insecta</taxon>
        <taxon>Pterygota</taxon>
        <taxon>Neoptera</taxon>
        <taxon>Endopterygota</taxon>
        <taxon>Coleoptera</taxon>
        <taxon>Polyphaga</taxon>
        <taxon>Cucujiformia</taxon>
        <taxon>Nitidulidae</taxon>
        <taxon>Meligethinae</taxon>
        <taxon>Brassicogethes</taxon>
    </lineage>
</organism>
<gene>
    <name evidence="1" type="ORF">MELIAE_LOCUS2659</name>
</gene>
<dbReference type="PANTHER" id="PTHR31400:SF1">
    <property type="entry name" value="PROTEIN GUCD1"/>
    <property type="match status" value="1"/>
</dbReference>
<accession>A0A9P0AXB5</accession>
<dbReference type="Pfam" id="PF09778">
    <property type="entry name" value="Guanylate_cyc_2"/>
    <property type="match status" value="1"/>
</dbReference>
<proteinExistence type="predicted"/>
<evidence type="ECO:0000313" key="2">
    <source>
        <dbReference type="Proteomes" id="UP001154078"/>
    </source>
</evidence>
<dbReference type="InterPro" id="IPR018616">
    <property type="entry name" value="GUCD1"/>
</dbReference>